<evidence type="ECO:0000256" key="5">
    <source>
        <dbReference type="ARBA" id="ARBA00022833"/>
    </source>
</evidence>
<evidence type="ECO:0000256" key="9">
    <source>
        <dbReference type="SAM" id="Phobius"/>
    </source>
</evidence>
<dbReference type="HOGENOM" id="CLU_704759_0_0_1"/>
<keyword evidence="4 7" id="KW-0863">Zinc-finger</keyword>
<comment type="similarity">
    <text evidence="6">Belongs to the RING-type zinc finger family. ATL subfamily.</text>
</comment>
<dbReference type="GO" id="GO:0008270">
    <property type="term" value="F:zinc ion binding"/>
    <property type="evidence" value="ECO:0007669"/>
    <property type="project" value="UniProtKB-KW"/>
</dbReference>
<evidence type="ECO:0000256" key="1">
    <source>
        <dbReference type="ARBA" id="ARBA00000900"/>
    </source>
</evidence>
<name>D8RM16_SELML</name>
<dbReference type="PANTHER" id="PTHR14155">
    <property type="entry name" value="RING FINGER DOMAIN-CONTAINING"/>
    <property type="match status" value="1"/>
</dbReference>
<keyword evidence="9" id="KW-1133">Transmembrane helix</keyword>
<dbReference type="Gramene" id="EFJ26812">
    <property type="protein sequence ID" value="EFJ26812"/>
    <property type="gene ID" value="SELMODRAFT_412607"/>
</dbReference>
<keyword evidence="12" id="KW-1185">Reference proteome</keyword>
<evidence type="ECO:0000256" key="2">
    <source>
        <dbReference type="ARBA" id="ARBA00012483"/>
    </source>
</evidence>
<gene>
    <name evidence="11" type="ORF">SELMODRAFT_412607</name>
</gene>
<dbReference type="EC" id="2.3.2.27" evidence="2"/>
<accession>D8RM16</accession>
<reference evidence="11 12" key="1">
    <citation type="journal article" date="2011" name="Science">
        <title>The Selaginella genome identifies genetic changes associated with the evolution of vascular plants.</title>
        <authorList>
            <person name="Banks J.A."/>
            <person name="Nishiyama T."/>
            <person name="Hasebe M."/>
            <person name="Bowman J.L."/>
            <person name="Gribskov M."/>
            <person name="dePamphilis C."/>
            <person name="Albert V.A."/>
            <person name="Aono N."/>
            <person name="Aoyama T."/>
            <person name="Ambrose B.A."/>
            <person name="Ashton N.W."/>
            <person name="Axtell M.J."/>
            <person name="Barker E."/>
            <person name="Barker M.S."/>
            <person name="Bennetzen J.L."/>
            <person name="Bonawitz N.D."/>
            <person name="Chapple C."/>
            <person name="Cheng C."/>
            <person name="Correa L.G."/>
            <person name="Dacre M."/>
            <person name="DeBarry J."/>
            <person name="Dreyer I."/>
            <person name="Elias M."/>
            <person name="Engstrom E.M."/>
            <person name="Estelle M."/>
            <person name="Feng L."/>
            <person name="Finet C."/>
            <person name="Floyd S.K."/>
            <person name="Frommer W.B."/>
            <person name="Fujita T."/>
            <person name="Gramzow L."/>
            <person name="Gutensohn M."/>
            <person name="Harholt J."/>
            <person name="Hattori M."/>
            <person name="Heyl A."/>
            <person name="Hirai T."/>
            <person name="Hiwatashi Y."/>
            <person name="Ishikawa M."/>
            <person name="Iwata M."/>
            <person name="Karol K.G."/>
            <person name="Koehler B."/>
            <person name="Kolukisaoglu U."/>
            <person name="Kubo M."/>
            <person name="Kurata T."/>
            <person name="Lalonde S."/>
            <person name="Li K."/>
            <person name="Li Y."/>
            <person name="Litt A."/>
            <person name="Lyons E."/>
            <person name="Manning G."/>
            <person name="Maruyama T."/>
            <person name="Michael T.P."/>
            <person name="Mikami K."/>
            <person name="Miyazaki S."/>
            <person name="Morinaga S."/>
            <person name="Murata T."/>
            <person name="Mueller-Roeber B."/>
            <person name="Nelson D.R."/>
            <person name="Obara M."/>
            <person name="Oguri Y."/>
            <person name="Olmstead R.G."/>
            <person name="Onodera N."/>
            <person name="Petersen B.L."/>
            <person name="Pils B."/>
            <person name="Prigge M."/>
            <person name="Rensing S.A."/>
            <person name="Riano-Pachon D.M."/>
            <person name="Roberts A.W."/>
            <person name="Sato Y."/>
            <person name="Scheller H.V."/>
            <person name="Schulz B."/>
            <person name="Schulz C."/>
            <person name="Shakirov E.V."/>
            <person name="Shibagaki N."/>
            <person name="Shinohara N."/>
            <person name="Shippen D.E."/>
            <person name="Soerensen I."/>
            <person name="Sotooka R."/>
            <person name="Sugimoto N."/>
            <person name="Sugita M."/>
            <person name="Sumikawa N."/>
            <person name="Tanurdzic M."/>
            <person name="Theissen G."/>
            <person name="Ulvskov P."/>
            <person name="Wakazuki S."/>
            <person name="Weng J.K."/>
            <person name="Willats W.W."/>
            <person name="Wipf D."/>
            <person name="Wolf P.G."/>
            <person name="Yang L."/>
            <person name="Zimmer A.D."/>
            <person name="Zhu Q."/>
            <person name="Mitros T."/>
            <person name="Hellsten U."/>
            <person name="Loque D."/>
            <person name="Otillar R."/>
            <person name="Salamov A."/>
            <person name="Schmutz J."/>
            <person name="Shapiro H."/>
            <person name="Lindquist E."/>
            <person name="Lucas S."/>
            <person name="Rokhsar D."/>
            <person name="Grigoriev I.V."/>
        </authorList>
    </citation>
    <scope>NUCLEOTIDE SEQUENCE [LARGE SCALE GENOMIC DNA]</scope>
</reference>
<keyword evidence="9" id="KW-0472">Membrane</keyword>
<keyword evidence="9" id="KW-0812">Transmembrane</keyword>
<dbReference type="GO" id="GO:0061630">
    <property type="term" value="F:ubiquitin protein ligase activity"/>
    <property type="evidence" value="ECO:0000318"/>
    <property type="project" value="GO_Central"/>
</dbReference>
<dbReference type="SUPFAM" id="SSF57850">
    <property type="entry name" value="RING/U-box"/>
    <property type="match status" value="1"/>
</dbReference>
<evidence type="ECO:0000256" key="3">
    <source>
        <dbReference type="ARBA" id="ARBA00022723"/>
    </source>
</evidence>
<feature type="domain" description="RING-type" evidence="10">
    <location>
        <begin position="116"/>
        <end position="158"/>
    </location>
</feature>
<feature type="transmembrane region" description="Helical" evidence="9">
    <location>
        <begin position="192"/>
        <end position="216"/>
    </location>
</feature>
<evidence type="ECO:0000313" key="12">
    <source>
        <dbReference type="Proteomes" id="UP000001514"/>
    </source>
</evidence>
<keyword evidence="5" id="KW-0862">Zinc</keyword>
<dbReference type="Gene3D" id="3.30.40.10">
    <property type="entry name" value="Zinc/RING finger domain, C3HC4 (zinc finger)"/>
    <property type="match status" value="1"/>
</dbReference>
<feature type="transmembrane region" description="Helical" evidence="9">
    <location>
        <begin position="35"/>
        <end position="59"/>
    </location>
</feature>
<sequence length="392" mass="42989">MESTQSAQDPANGHHHRSQHSTRAALNQIGAKGGIAIVVGSLFAAVVSMCVVAFCVWMWGNRGGSGSIDQEQQQLGDHHQPRAIASQGLSSKAIDRIPKVSLATLFQIRGSSDVCCPVCLTEFQASDHSDTIWLIPGCNHSFHSECIQKWLAAHTSCPERMFCMVDLVAMFLLESQSPGALPSVASHRNFRVAVIGVLLIAILVVCIALVWALVLLSCKKIETHAKNLLFRHKACVLIRNLGAGLSHEKRDRRNKEAPAIPQCLELQPPLLFASAESLPLEESTDRSGHWIRASRPEIWKSVGSFEATRGCWPPLDSVQSSRTPHSLVELETRTHTTRPPPLLGLSFVAQIGASTHELGGDSRRERFYMELGFRSHSTLEKNTFLSTTGIVF</sequence>
<evidence type="ECO:0000313" key="11">
    <source>
        <dbReference type="EMBL" id="EFJ26812.1"/>
    </source>
</evidence>
<evidence type="ECO:0000256" key="8">
    <source>
        <dbReference type="SAM" id="MobiDB-lite"/>
    </source>
</evidence>
<protein>
    <recommendedName>
        <fullName evidence="2">RING-type E3 ubiquitin transferase</fullName>
        <ecNumber evidence="2">2.3.2.27</ecNumber>
    </recommendedName>
</protein>
<dbReference type="eggNOG" id="KOG0800">
    <property type="taxonomic scope" value="Eukaryota"/>
</dbReference>
<proteinExistence type="inferred from homology"/>
<dbReference type="InterPro" id="IPR053238">
    <property type="entry name" value="RING-H2_zinc_finger"/>
</dbReference>
<organism evidence="12">
    <name type="scientific">Selaginella moellendorffii</name>
    <name type="common">Spikemoss</name>
    <dbReference type="NCBI Taxonomy" id="88036"/>
    <lineage>
        <taxon>Eukaryota</taxon>
        <taxon>Viridiplantae</taxon>
        <taxon>Streptophyta</taxon>
        <taxon>Embryophyta</taxon>
        <taxon>Tracheophyta</taxon>
        <taxon>Lycopodiopsida</taxon>
        <taxon>Selaginellales</taxon>
        <taxon>Selaginellaceae</taxon>
        <taxon>Selaginella</taxon>
    </lineage>
</organism>
<dbReference type="InterPro" id="IPR013083">
    <property type="entry name" value="Znf_RING/FYVE/PHD"/>
</dbReference>
<dbReference type="PROSITE" id="PS50089">
    <property type="entry name" value="ZF_RING_2"/>
    <property type="match status" value="1"/>
</dbReference>
<dbReference type="InterPro" id="IPR001841">
    <property type="entry name" value="Znf_RING"/>
</dbReference>
<evidence type="ECO:0000256" key="6">
    <source>
        <dbReference type="ARBA" id="ARBA00024209"/>
    </source>
</evidence>
<dbReference type="Proteomes" id="UP000001514">
    <property type="component" value="Unassembled WGS sequence"/>
</dbReference>
<dbReference type="Pfam" id="PF13639">
    <property type="entry name" value="zf-RING_2"/>
    <property type="match status" value="1"/>
</dbReference>
<evidence type="ECO:0000259" key="10">
    <source>
        <dbReference type="PROSITE" id="PS50089"/>
    </source>
</evidence>
<dbReference type="EMBL" id="GL377583">
    <property type="protein sequence ID" value="EFJ26812.1"/>
    <property type="molecule type" value="Genomic_DNA"/>
</dbReference>
<keyword evidence="3" id="KW-0479">Metal-binding</keyword>
<feature type="region of interest" description="Disordered" evidence="8">
    <location>
        <begin position="1"/>
        <end position="23"/>
    </location>
</feature>
<dbReference type="InParanoid" id="D8RM16"/>
<evidence type="ECO:0000256" key="4">
    <source>
        <dbReference type="ARBA" id="ARBA00022771"/>
    </source>
</evidence>
<evidence type="ECO:0000256" key="7">
    <source>
        <dbReference type="PROSITE-ProRule" id="PRU00175"/>
    </source>
</evidence>
<dbReference type="PANTHER" id="PTHR14155:SF627">
    <property type="entry name" value="OS06G0192800 PROTEIN"/>
    <property type="match status" value="1"/>
</dbReference>
<dbReference type="KEGG" id="smo:SELMODRAFT_412607"/>
<dbReference type="AlphaFoldDB" id="D8RM16"/>
<comment type="catalytic activity">
    <reaction evidence="1">
        <text>S-ubiquitinyl-[E2 ubiquitin-conjugating enzyme]-L-cysteine + [acceptor protein]-L-lysine = [E2 ubiquitin-conjugating enzyme]-L-cysteine + N(6)-ubiquitinyl-[acceptor protein]-L-lysine.</text>
        <dbReference type="EC" id="2.3.2.27"/>
    </reaction>
</comment>